<dbReference type="InterPro" id="IPR035979">
    <property type="entry name" value="RBD_domain_sf"/>
</dbReference>
<dbReference type="SMART" id="SM00360">
    <property type="entry name" value="RRM"/>
    <property type="match status" value="1"/>
</dbReference>
<dbReference type="InterPro" id="IPR012677">
    <property type="entry name" value="Nucleotide-bd_a/b_plait_sf"/>
</dbReference>
<accession>A0A9P1GSH4</accession>
<dbReference type="GO" id="GO:0003729">
    <property type="term" value="F:mRNA binding"/>
    <property type="evidence" value="ECO:0007669"/>
    <property type="project" value="TreeGrafter"/>
</dbReference>
<sequence>MALSRVPASMSASCSIFVGNVPYDAQEDELKELFGKVGNVTSVRLVLDKDTKTPKGYAFADFADPASVQAAVEKLNHVEYNGTSNS</sequence>
<dbReference type="AlphaFoldDB" id="A0A9P1GSH4"/>
<keyword evidence="5" id="KW-1185">Reference proteome</keyword>
<feature type="domain" description="RRM" evidence="2">
    <location>
        <begin position="14"/>
        <end position="86"/>
    </location>
</feature>
<evidence type="ECO:0000313" key="5">
    <source>
        <dbReference type="Proteomes" id="UP001152797"/>
    </source>
</evidence>
<dbReference type="PANTHER" id="PTHR45735:SF2">
    <property type="entry name" value="CLEAVAGE STIMULATION FACTOR SUBUNIT 2"/>
    <property type="match status" value="1"/>
</dbReference>
<protein>
    <submittedName>
        <fullName evidence="4">Cleavage stimulation factor subunit 2 tau variant (CF-1 64 kDa subunit tau variant) (Cleavage stimulation factor 64 kDa subunit tau variant) (CSTF 64 kDa subunit tau variant) (TauCstF-64)</fullName>
    </submittedName>
</protein>
<proteinExistence type="predicted"/>
<dbReference type="Proteomes" id="UP001152797">
    <property type="component" value="Unassembled WGS sequence"/>
</dbReference>
<dbReference type="Pfam" id="PF00076">
    <property type="entry name" value="RRM_1"/>
    <property type="match status" value="1"/>
</dbReference>
<keyword evidence="1" id="KW-0694">RNA-binding</keyword>
<dbReference type="GO" id="GO:0005847">
    <property type="term" value="C:mRNA cleavage and polyadenylation specificity factor complex"/>
    <property type="evidence" value="ECO:0007669"/>
    <property type="project" value="TreeGrafter"/>
</dbReference>
<evidence type="ECO:0000313" key="3">
    <source>
        <dbReference type="EMBL" id="CAI4020249.1"/>
    </source>
</evidence>
<evidence type="ECO:0000313" key="4">
    <source>
        <dbReference type="EMBL" id="CAL4807561.1"/>
    </source>
</evidence>
<reference evidence="4 5" key="2">
    <citation type="submission" date="2024-05" db="EMBL/GenBank/DDBJ databases">
        <authorList>
            <person name="Chen Y."/>
            <person name="Shah S."/>
            <person name="Dougan E. K."/>
            <person name="Thang M."/>
            <person name="Chan C."/>
        </authorList>
    </citation>
    <scope>NUCLEOTIDE SEQUENCE [LARGE SCALE GENOMIC DNA]</scope>
</reference>
<dbReference type="InterPro" id="IPR000504">
    <property type="entry name" value="RRM_dom"/>
</dbReference>
<dbReference type="EMBL" id="CAMXCT030006799">
    <property type="protein sequence ID" value="CAL4807561.1"/>
    <property type="molecule type" value="Genomic_DNA"/>
</dbReference>
<comment type="caution">
    <text evidence="3">The sequence shown here is derived from an EMBL/GenBank/DDBJ whole genome shotgun (WGS) entry which is preliminary data.</text>
</comment>
<dbReference type="OrthoDB" id="272703at2759"/>
<reference evidence="3" key="1">
    <citation type="submission" date="2022-10" db="EMBL/GenBank/DDBJ databases">
        <authorList>
            <person name="Chen Y."/>
            <person name="Dougan E. K."/>
            <person name="Chan C."/>
            <person name="Rhodes N."/>
            <person name="Thang M."/>
        </authorList>
    </citation>
    <scope>NUCLEOTIDE SEQUENCE</scope>
</reference>
<dbReference type="EMBL" id="CAMXCT010006799">
    <property type="protein sequence ID" value="CAI4020249.1"/>
    <property type="molecule type" value="Genomic_DNA"/>
</dbReference>
<dbReference type="PANTHER" id="PTHR45735">
    <property type="entry name" value="CLEAVAGE STIMULATION FACTOR SUBUNIT 2"/>
    <property type="match status" value="1"/>
</dbReference>
<gene>
    <name evidence="3" type="ORF">C1SCF055_LOCUS44686</name>
</gene>
<dbReference type="PROSITE" id="PS50102">
    <property type="entry name" value="RRM"/>
    <property type="match status" value="1"/>
</dbReference>
<dbReference type="EMBL" id="CAMXCT020006799">
    <property type="protein sequence ID" value="CAL1173624.1"/>
    <property type="molecule type" value="Genomic_DNA"/>
</dbReference>
<evidence type="ECO:0000259" key="2">
    <source>
        <dbReference type="PROSITE" id="PS50102"/>
    </source>
</evidence>
<name>A0A9P1GSH4_9DINO</name>
<dbReference type="SUPFAM" id="SSF54928">
    <property type="entry name" value="RNA-binding domain, RBD"/>
    <property type="match status" value="1"/>
</dbReference>
<dbReference type="Gene3D" id="3.30.70.330">
    <property type="match status" value="1"/>
</dbReference>
<organism evidence="3">
    <name type="scientific">Cladocopium goreaui</name>
    <dbReference type="NCBI Taxonomy" id="2562237"/>
    <lineage>
        <taxon>Eukaryota</taxon>
        <taxon>Sar</taxon>
        <taxon>Alveolata</taxon>
        <taxon>Dinophyceae</taxon>
        <taxon>Suessiales</taxon>
        <taxon>Symbiodiniaceae</taxon>
        <taxon>Cladocopium</taxon>
    </lineage>
</organism>
<evidence type="ECO:0000256" key="1">
    <source>
        <dbReference type="PROSITE-ProRule" id="PRU00176"/>
    </source>
</evidence>